<feature type="signal peptide" evidence="1">
    <location>
        <begin position="1"/>
        <end position="18"/>
    </location>
</feature>
<evidence type="ECO:0000313" key="3">
    <source>
        <dbReference type="Proteomes" id="UP000198724"/>
    </source>
</evidence>
<dbReference type="EMBL" id="FOOT01000002">
    <property type="protein sequence ID" value="SFG33945.1"/>
    <property type="molecule type" value="Genomic_DNA"/>
</dbReference>
<keyword evidence="3" id="KW-1185">Reference proteome</keyword>
<evidence type="ECO:0000256" key="1">
    <source>
        <dbReference type="SAM" id="SignalP"/>
    </source>
</evidence>
<dbReference type="Gene3D" id="3.30.70.2970">
    <property type="entry name" value="Protein of unknown function (DUF541), domain 2"/>
    <property type="match status" value="1"/>
</dbReference>
<dbReference type="PANTHER" id="PTHR34387:SF2">
    <property type="entry name" value="SLR1258 PROTEIN"/>
    <property type="match status" value="1"/>
</dbReference>
<dbReference type="InterPro" id="IPR052022">
    <property type="entry name" value="26kDa_periplasmic_antigen"/>
</dbReference>
<dbReference type="Proteomes" id="UP000198724">
    <property type="component" value="Unassembled WGS sequence"/>
</dbReference>
<proteinExistence type="predicted"/>
<reference evidence="3" key="1">
    <citation type="submission" date="2016-10" db="EMBL/GenBank/DDBJ databases">
        <authorList>
            <person name="Varghese N."/>
            <person name="Submissions S."/>
        </authorList>
    </citation>
    <scope>NUCLEOTIDE SEQUENCE [LARGE SCALE GENOMIC DNA]</scope>
    <source>
        <strain evidence="3">LP51</strain>
    </source>
</reference>
<sequence length="233" mass="26277">MRLSITLLFLLCCLIAKAQKTSPENRIVVLGEASIDVPADQVKFTVVLESTDSTSIEKVYQLHRELENKMVRLLQDLQLPSSDIAYSLFSINKRQDYTGRKRVEYFMGRQSVTFTLSAIDKLSEVQARLIKEGFISFNSHFTSSQLKQRQTELLEKAVEVAKEKANVLAKASDRSIKRIVKVADTEDTDPAFRNYRSESIHEKAAISYAGAGLTNFPQTIPLSAVVKVVFELR</sequence>
<evidence type="ECO:0000313" key="2">
    <source>
        <dbReference type="EMBL" id="SFG33945.1"/>
    </source>
</evidence>
<organism evidence="2 3">
    <name type="scientific">Pontibacter chinhatensis</name>
    <dbReference type="NCBI Taxonomy" id="1436961"/>
    <lineage>
        <taxon>Bacteria</taxon>
        <taxon>Pseudomonadati</taxon>
        <taxon>Bacteroidota</taxon>
        <taxon>Cytophagia</taxon>
        <taxon>Cytophagales</taxon>
        <taxon>Hymenobacteraceae</taxon>
        <taxon>Pontibacter</taxon>
    </lineage>
</organism>
<dbReference type="GO" id="GO:0006974">
    <property type="term" value="P:DNA damage response"/>
    <property type="evidence" value="ECO:0007669"/>
    <property type="project" value="TreeGrafter"/>
</dbReference>
<protein>
    <recommendedName>
        <fullName evidence="4">SIMPL domain-containing protein</fullName>
    </recommendedName>
</protein>
<keyword evidence="1" id="KW-0732">Signal</keyword>
<dbReference type="Gene3D" id="3.30.110.170">
    <property type="entry name" value="Protein of unknown function (DUF541), domain 1"/>
    <property type="match status" value="1"/>
</dbReference>
<dbReference type="InterPro" id="IPR007497">
    <property type="entry name" value="SIMPL/DUF541"/>
</dbReference>
<dbReference type="PANTHER" id="PTHR34387">
    <property type="entry name" value="SLR1258 PROTEIN"/>
    <property type="match status" value="1"/>
</dbReference>
<evidence type="ECO:0008006" key="4">
    <source>
        <dbReference type="Google" id="ProtNLM"/>
    </source>
</evidence>
<dbReference type="Pfam" id="PF04402">
    <property type="entry name" value="SIMPL"/>
    <property type="match status" value="1"/>
</dbReference>
<dbReference type="RefSeq" id="WP_092099690.1">
    <property type="nucleotide sequence ID" value="NZ_FOOT01000002.1"/>
</dbReference>
<accession>A0A1I2QZN0</accession>
<dbReference type="AlphaFoldDB" id="A0A1I2QZN0"/>
<dbReference type="STRING" id="1436961.SAMN05421739_102217"/>
<feature type="chain" id="PRO_5011641299" description="SIMPL domain-containing protein" evidence="1">
    <location>
        <begin position="19"/>
        <end position="233"/>
    </location>
</feature>
<gene>
    <name evidence="2" type="ORF">SAMN05421739_102217</name>
</gene>
<dbReference type="OrthoDB" id="851675at2"/>
<name>A0A1I2QZN0_9BACT</name>